<sequence length="205" mass="23361">MKGVILLFLALIAAVFAGSGIAWQQQAAEQALWQQEGVMLFPRPFPVSDFEFITQHGDRVSKDDLRDRWKLIFFGYTFCPDICPTTLAELNRSWKRLAPQVQEKLQVVLVSVDPQRDTAQVLKPYMDYFNPSFLAFTGSAASLASLTPELHAFYARVEREDGMAYLMDHTANIALVSPDWQYHGYIAPPHWPKRMVPLLESLVKK</sequence>
<dbReference type="InterPro" id="IPR003782">
    <property type="entry name" value="SCO1/SenC"/>
</dbReference>
<dbReference type="PANTHER" id="PTHR12151:SF25">
    <property type="entry name" value="LINALOOL DEHYDRATASE_ISOMERASE DOMAIN-CONTAINING PROTEIN"/>
    <property type="match status" value="1"/>
</dbReference>
<proteinExistence type="inferred from homology"/>
<evidence type="ECO:0000256" key="1">
    <source>
        <dbReference type="ARBA" id="ARBA00010996"/>
    </source>
</evidence>
<evidence type="ECO:0000256" key="2">
    <source>
        <dbReference type="ARBA" id="ARBA00023008"/>
    </source>
</evidence>
<organism evidence="4 5">
    <name type="scientific">Bacterioplanoides pacificum</name>
    <dbReference type="NCBI Taxonomy" id="1171596"/>
    <lineage>
        <taxon>Bacteria</taxon>
        <taxon>Pseudomonadati</taxon>
        <taxon>Pseudomonadota</taxon>
        <taxon>Gammaproteobacteria</taxon>
        <taxon>Oceanospirillales</taxon>
        <taxon>Oceanospirillaceae</taxon>
        <taxon>Bacterioplanoides</taxon>
    </lineage>
</organism>
<dbReference type="Pfam" id="PF02630">
    <property type="entry name" value="SCO1-SenC"/>
    <property type="match status" value="1"/>
</dbReference>
<dbReference type="PROSITE" id="PS51352">
    <property type="entry name" value="THIOREDOXIN_2"/>
    <property type="match status" value="1"/>
</dbReference>
<evidence type="ECO:0000313" key="4">
    <source>
        <dbReference type="EMBL" id="MFC3679273.1"/>
    </source>
</evidence>
<comment type="similarity">
    <text evidence="1">Belongs to the SCO1/2 family.</text>
</comment>
<evidence type="ECO:0000259" key="3">
    <source>
        <dbReference type="PROSITE" id="PS51352"/>
    </source>
</evidence>
<evidence type="ECO:0000313" key="5">
    <source>
        <dbReference type="Proteomes" id="UP001595722"/>
    </source>
</evidence>
<dbReference type="Gene3D" id="3.40.30.10">
    <property type="entry name" value="Glutaredoxin"/>
    <property type="match status" value="1"/>
</dbReference>
<name>A0ABV7VT58_9GAMM</name>
<dbReference type="PANTHER" id="PTHR12151">
    <property type="entry name" value="ELECTRON TRANSPORT PROTIN SCO1/SENC FAMILY MEMBER"/>
    <property type="match status" value="1"/>
</dbReference>
<dbReference type="RefSeq" id="WP_376864929.1">
    <property type="nucleotide sequence ID" value="NZ_JBHRYB010000003.1"/>
</dbReference>
<accession>A0ABV7VT58</accession>
<protein>
    <submittedName>
        <fullName evidence="4">SCO family protein</fullName>
    </submittedName>
</protein>
<gene>
    <name evidence="4" type="ORF">ACFOMG_04000</name>
</gene>
<dbReference type="Proteomes" id="UP001595722">
    <property type="component" value="Unassembled WGS sequence"/>
</dbReference>
<dbReference type="SUPFAM" id="SSF52833">
    <property type="entry name" value="Thioredoxin-like"/>
    <property type="match status" value="1"/>
</dbReference>
<keyword evidence="2" id="KW-0186">Copper</keyword>
<keyword evidence="5" id="KW-1185">Reference proteome</keyword>
<dbReference type="InterPro" id="IPR013766">
    <property type="entry name" value="Thioredoxin_domain"/>
</dbReference>
<comment type="caution">
    <text evidence="4">The sequence shown here is derived from an EMBL/GenBank/DDBJ whole genome shotgun (WGS) entry which is preliminary data.</text>
</comment>
<dbReference type="CDD" id="cd02968">
    <property type="entry name" value="SCO"/>
    <property type="match status" value="1"/>
</dbReference>
<reference evidence="5" key="1">
    <citation type="journal article" date="2019" name="Int. J. Syst. Evol. Microbiol.">
        <title>The Global Catalogue of Microorganisms (GCM) 10K type strain sequencing project: providing services to taxonomists for standard genome sequencing and annotation.</title>
        <authorList>
            <consortium name="The Broad Institute Genomics Platform"/>
            <consortium name="The Broad Institute Genome Sequencing Center for Infectious Disease"/>
            <person name="Wu L."/>
            <person name="Ma J."/>
        </authorList>
    </citation>
    <scope>NUCLEOTIDE SEQUENCE [LARGE SCALE GENOMIC DNA]</scope>
    <source>
        <strain evidence="5">KCTC 42424</strain>
    </source>
</reference>
<dbReference type="EMBL" id="JBHRYB010000003">
    <property type="protein sequence ID" value="MFC3679273.1"/>
    <property type="molecule type" value="Genomic_DNA"/>
</dbReference>
<dbReference type="InterPro" id="IPR036249">
    <property type="entry name" value="Thioredoxin-like_sf"/>
</dbReference>
<feature type="domain" description="Thioredoxin" evidence="3">
    <location>
        <begin position="41"/>
        <end position="204"/>
    </location>
</feature>